<keyword evidence="2" id="KW-0812">Transmembrane</keyword>
<reference evidence="3 4" key="1">
    <citation type="submission" date="2015-06" db="EMBL/GenBank/DDBJ databases">
        <title>New insights into the roles of widespread benthic archaea in carbon and nitrogen cycling.</title>
        <authorList>
            <person name="Lazar C.S."/>
            <person name="Baker B.J."/>
            <person name="Seitz K.W."/>
            <person name="Hyde A.S."/>
            <person name="Dick G.J."/>
            <person name="Hinrichs K.-U."/>
            <person name="Teske A.P."/>
        </authorList>
    </citation>
    <scope>NUCLEOTIDE SEQUENCE [LARGE SCALE GENOMIC DNA]</scope>
    <source>
        <strain evidence="3">DG-45</strain>
    </source>
</reference>
<evidence type="ECO:0000313" key="3">
    <source>
        <dbReference type="EMBL" id="KON28988.1"/>
    </source>
</evidence>
<evidence type="ECO:0000256" key="1">
    <source>
        <dbReference type="SAM" id="MobiDB-lite"/>
    </source>
</evidence>
<evidence type="ECO:0000256" key="2">
    <source>
        <dbReference type="SAM" id="Phobius"/>
    </source>
</evidence>
<dbReference type="AlphaFoldDB" id="A0A0M0BKB9"/>
<keyword evidence="2" id="KW-1133">Transmembrane helix</keyword>
<dbReference type="EMBL" id="LFWZ01000077">
    <property type="protein sequence ID" value="KON28988.1"/>
    <property type="molecule type" value="Genomic_DNA"/>
</dbReference>
<name>A0A0M0BKB9_9ARCH</name>
<evidence type="ECO:0000313" key="4">
    <source>
        <dbReference type="Proteomes" id="UP000037210"/>
    </source>
</evidence>
<organism evidence="3 4">
    <name type="scientific">miscellaneous Crenarchaeota group-15 archaeon DG-45</name>
    <dbReference type="NCBI Taxonomy" id="1685127"/>
    <lineage>
        <taxon>Archaea</taxon>
        <taxon>Candidatus Bathyarchaeota</taxon>
        <taxon>MCG-15</taxon>
    </lineage>
</organism>
<dbReference type="Proteomes" id="UP000037210">
    <property type="component" value="Unassembled WGS sequence"/>
</dbReference>
<feature type="compositionally biased region" description="Basic and acidic residues" evidence="1">
    <location>
        <begin position="50"/>
        <end position="62"/>
    </location>
</feature>
<sequence length="111" mass="11447">MALKATVYAVLAVALGYLLISIAPSRLADLGRPQALTAPAGEPSGFGVEEAPKSVEGDRSQESAEGVQSLGDAEPGLSAGGLWDGAYAVGMWMVDLMLALGVYLAVRRRLS</sequence>
<comment type="caution">
    <text evidence="3">The sequence shown here is derived from an EMBL/GenBank/DDBJ whole genome shotgun (WGS) entry which is preliminary data.</text>
</comment>
<proteinExistence type="predicted"/>
<gene>
    <name evidence="3" type="ORF">AC482_07450</name>
</gene>
<protein>
    <submittedName>
        <fullName evidence="3">Uncharacterized protein</fullName>
    </submittedName>
</protein>
<feature type="transmembrane region" description="Helical" evidence="2">
    <location>
        <begin position="7"/>
        <end position="27"/>
    </location>
</feature>
<feature type="transmembrane region" description="Helical" evidence="2">
    <location>
        <begin position="85"/>
        <end position="106"/>
    </location>
</feature>
<accession>A0A0M0BKB9</accession>
<keyword evidence="2" id="KW-0472">Membrane</keyword>
<feature type="region of interest" description="Disordered" evidence="1">
    <location>
        <begin position="37"/>
        <end position="77"/>
    </location>
</feature>